<feature type="compositionally biased region" description="Polar residues" evidence="1">
    <location>
        <begin position="53"/>
        <end position="62"/>
    </location>
</feature>
<feature type="region of interest" description="Disordered" evidence="1">
    <location>
        <begin position="79"/>
        <end position="112"/>
    </location>
</feature>
<reference evidence="2 3" key="1">
    <citation type="submission" date="2014-06" db="EMBL/GenBank/DDBJ databases">
        <authorList>
            <person name="Swart Estienne"/>
        </authorList>
    </citation>
    <scope>NUCLEOTIDE SEQUENCE [LARGE SCALE GENOMIC DNA]</scope>
    <source>
        <strain evidence="2 3">130c</strain>
    </source>
</reference>
<dbReference type="AlphaFoldDB" id="A0A078A904"/>
<name>A0A078A904_STYLE</name>
<evidence type="ECO:0000313" key="3">
    <source>
        <dbReference type="Proteomes" id="UP000039865"/>
    </source>
</evidence>
<proteinExistence type="predicted"/>
<dbReference type="Proteomes" id="UP000039865">
    <property type="component" value="Unassembled WGS sequence"/>
</dbReference>
<feature type="region of interest" description="Disordered" evidence="1">
    <location>
        <begin position="39"/>
        <end position="62"/>
    </location>
</feature>
<dbReference type="EMBL" id="CCKQ01007341">
    <property type="protein sequence ID" value="CDW78699.1"/>
    <property type="molecule type" value="Genomic_DNA"/>
</dbReference>
<evidence type="ECO:0000313" key="2">
    <source>
        <dbReference type="EMBL" id="CDW78699.1"/>
    </source>
</evidence>
<gene>
    <name evidence="2" type="primary">Contig14800.g15766</name>
    <name evidence="2" type="ORF">STYLEM_7681</name>
</gene>
<sequence length="322" mass="36791">MEQIDSIRVKLRYRNKQSDWMEESLGCQVMPNIQDNEIFYDSSSKKKPLSPSNRSELLTSQSPCSKTNVALLDRVADYQQSPQPPSANPQSPSKNGGAAIKKLPPQPNENQQQQFIADRQFFSFAENYYQSEYAPAKDIKYNNVSLFEIEIGKHYLEISGINSATSNPANSKQLKPILYAISELNGLVLQQSSQHQHIFAQQSPLKFSKLSQQQYATSRGESLSELYGEDPNQLHEFYEFFQYVSESCWRRNKKQAKHNYSAASYKIGDPNHSFIKIWLQTSESVWSDANWVFKGKANQEQAQVVSALQRLLLSTAKSRQLQ</sequence>
<keyword evidence="3" id="KW-1185">Reference proteome</keyword>
<evidence type="ECO:0000256" key="1">
    <source>
        <dbReference type="SAM" id="MobiDB-lite"/>
    </source>
</evidence>
<accession>A0A078A904</accession>
<organism evidence="2 3">
    <name type="scientific">Stylonychia lemnae</name>
    <name type="common">Ciliate</name>
    <dbReference type="NCBI Taxonomy" id="5949"/>
    <lineage>
        <taxon>Eukaryota</taxon>
        <taxon>Sar</taxon>
        <taxon>Alveolata</taxon>
        <taxon>Ciliophora</taxon>
        <taxon>Intramacronucleata</taxon>
        <taxon>Spirotrichea</taxon>
        <taxon>Stichotrichia</taxon>
        <taxon>Sporadotrichida</taxon>
        <taxon>Oxytrichidae</taxon>
        <taxon>Stylonychinae</taxon>
        <taxon>Stylonychia</taxon>
    </lineage>
</organism>
<protein>
    <submittedName>
        <fullName evidence="2">Uncharacterized protein</fullName>
    </submittedName>
</protein>
<dbReference type="InParanoid" id="A0A078A904"/>